<organism evidence="1">
    <name type="scientific">Glaucocystis incrassata</name>
    <dbReference type="NCBI Taxonomy" id="1789788"/>
    <lineage>
        <taxon>Eukaryota</taxon>
        <taxon>Glaucocystophyceae</taxon>
        <taxon>Glaucocystales</taxon>
        <taxon>Glaucocystaceae</taxon>
        <taxon>Glaucocystis</taxon>
    </lineage>
</organism>
<dbReference type="GO" id="GO:0009507">
    <property type="term" value="C:chloroplast"/>
    <property type="evidence" value="ECO:0007669"/>
    <property type="project" value="UniProtKB-SubCell"/>
</dbReference>
<evidence type="ECO:0008006" key="2">
    <source>
        <dbReference type="Google" id="ProtNLM"/>
    </source>
</evidence>
<dbReference type="EMBL" id="MF167425">
    <property type="protein sequence ID" value="ASQ39957.1"/>
    <property type="molecule type" value="Genomic_DNA"/>
</dbReference>
<gene>
    <name evidence="1" type="primary">ycf17</name>
</gene>
<dbReference type="GeneID" id="38575326"/>
<name>A0A3G1IVB9_9EUKA</name>
<dbReference type="Gene3D" id="1.10.3460.10">
    <property type="entry name" value="Chlorophyll a/b binding protein domain"/>
    <property type="match status" value="1"/>
</dbReference>
<accession>A0A3G1IVB9</accession>
<proteinExistence type="predicted"/>
<sequence>MQEDRNAWTWGFTFGSENWNGRLAMLGFIAALVTETLTGKGTLHFLGLL</sequence>
<reference evidence="1" key="1">
    <citation type="submission" date="2017-05" db="EMBL/GenBank/DDBJ databases">
        <title>Plastid comparative genomics reveals ancient divergence between Glaucophyte genera.</title>
        <authorList>
            <person name="Figueroa-Martinez F.J."/>
            <person name="Jackson C."/>
            <person name="Reyes-Prieto A."/>
        </authorList>
    </citation>
    <scope>NUCLEOTIDE SEQUENCE</scope>
    <source>
        <strain evidence="1">SAG 229-2</strain>
    </source>
</reference>
<dbReference type="SUPFAM" id="SSF103511">
    <property type="entry name" value="Chlorophyll a-b binding protein"/>
    <property type="match status" value="1"/>
</dbReference>
<dbReference type="RefSeq" id="YP_009545926.1">
    <property type="nucleotide sequence ID" value="NC_040152.1"/>
</dbReference>
<dbReference type="AlphaFoldDB" id="A0A3G1IVB9"/>
<dbReference type="RefSeq" id="YP_009545896.1">
    <property type="nucleotide sequence ID" value="NC_040152.1"/>
</dbReference>
<keyword evidence="1" id="KW-0934">Plastid</keyword>
<protein>
    <recommendedName>
        <fullName evidence="2">High light inducible protein</fullName>
    </recommendedName>
</protein>
<geneLocation type="plastid" evidence="1"/>
<evidence type="ECO:0000313" key="1">
    <source>
        <dbReference type="EMBL" id="ASQ39987.1"/>
    </source>
</evidence>
<dbReference type="EMBL" id="MF167425">
    <property type="protein sequence ID" value="ASQ39987.1"/>
    <property type="molecule type" value="Genomic_DNA"/>
</dbReference>
<dbReference type="GeneID" id="38575329"/>